<gene>
    <name evidence="2" type="ORF">DFR64_0729</name>
</gene>
<proteinExistence type="inferred from homology"/>
<accession>A0A3E0AGR0</accession>
<evidence type="ECO:0000313" key="2">
    <source>
        <dbReference type="EMBL" id="REG10862.1"/>
    </source>
</evidence>
<sequence>MSETKKNMGNISISYNAIATIAFQSALESYGVVGLATENIARGISQIFSKAPTSGVNIQYDGDIVNIDLYVIIEYGTRIASVTKSVANNVKFNVEKMVGIPVNEVNVHVRGLRVSDTD</sequence>
<dbReference type="AlphaFoldDB" id="A0A3E0AGR0"/>
<dbReference type="InterPro" id="IPR005531">
    <property type="entry name" value="Asp23"/>
</dbReference>
<dbReference type="PANTHER" id="PTHR34297:SF2">
    <property type="entry name" value="ASP23_GLS24 FAMILY ENVELOPE STRESS RESPONSE PROTEIN"/>
    <property type="match status" value="1"/>
</dbReference>
<comment type="similarity">
    <text evidence="1">Belongs to the asp23 family.</text>
</comment>
<dbReference type="PANTHER" id="PTHR34297">
    <property type="entry name" value="HYPOTHETICAL CYTOSOLIC PROTEIN-RELATED"/>
    <property type="match status" value="1"/>
</dbReference>
<dbReference type="EMBL" id="QUMS01000001">
    <property type="protein sequence ID" value="REG10862.1"/>
    <property type="molecule type" value="Genomic_DNA"/>
</dbReference>
<keyword evidence="3" id="KW-1185">Reference proteome</keyword>
<name>A0A3E0AGR0_9CHLR</name>
<dbReference type="Proteomes" id="UP000256388">
    <property type="component" value="Unassembled WGS sequence"/>
</dbReference>
<dbReference type="Pfam" id="PF03780">
    <property type="entry name" value="Asp23"/>
    <property type="match status" value="1"/>
</dbReference>
<evidence type="ECO:0000313" key="3">
    <source>
        <dbReference type="Proteomes" id="UP000256388"/>
    </source>
</evidence>
<protein>
    <submittedName>
        <fullName evidence="2">Putative alkaline shock family protein YloU</fullName>
    </submittedName>
</protein>
<organism evidence="2 3">
    <name type="scientific">Pelolinea submarina</name>
    <dbReference type="NCBI Taxonomy" id="913107"/>
    <lineage>
        <taxon>Bacteria</taxon>
        <taxon>Bacillati</taxon>
        <taxon>Chloroflexota</taxon>
        <taxon>Anaerolineae</taxon>
        <taxon>Anaerolineales</taxon>
        <taxon>Anaerolineaceae</taxon>
        <taxon>Pelolinea</taxon>
    </lineage>
</organism>
<comment type="caution">
    <text evidence="2">The sequence shown here is derived from an EMBL/GenBank/DDBJ whole genome shotgun (WGS) entry which is preliminary data.</text>
</comment>
<reference evidence="2 3" key="1">
    <citation type="submission" date="2018-08" db="EMBL/GenBank/DDBJ databases">
        <title>Genomic Encyclopedia of Type Strains, Phase IV (KMG-IV): sequencing the most valuable type-strain genomes for metagenomic binning, comparative biology and taxonomic classification.</title>
        <authorList>
            <person name="Goeker M."/>
        </authorList>
    </citation>
    <scope>NUCLEOTIDE SEQUENCE [LARGE SCALE GENOMIC DNA]</scope>
    <source>
        <strain evidence="2 3">DSM 23923</strain>
    </source>
</reference>
<evidence type="ECO:0000256" key="1">
    <source>
        <dbReference type="ARBA" id="ARBA00005721"/>
    </source>
</evidence>